<comment type="similarity">
    <text evidence="2 5">Belongs to the HSF family.</text>
</comment>
<feature type="domain" description="HSF-type DNA-binding" evidence="7">
    <location>
        <begin position="160"/>
        <end position="267"/>
    </location>
</feature>
<evidence type="ECO:0000313" key="9">
    <source>
        <dbReference type="Proteomes" id="UP000284375"/>
    </source>
</evidence>
<keyword evidence="9" id="KW-1185">Reference proteome</keyword>
<dbReference type="GO" id="GO:0003700">
    <property type="term" value="F:DNA-binding transcription factor activity"/>
    <property type="evidence" value="ECO:0007669"/>
    <property type="project" value="InterPro"/>
</dbReference>
<dbReference type="PANTHER" id="PTHR10015">
    <property type="entry name" value="HEAT SHOCK TRANSCRIPTION FACTOR"/>
    <property type="match status" value="1"/>
</dbReference>
<evidence type="ECO:0000256" key="3">
    <source>
        <dbReference type="ARBA" id="ARBA00023125"/>
    </source>
</evidence>
<dbReference type="InterPro" id="IPR000232">
    <property type="entry name" value="HSF_DNA-bd"/>
</dbReference>
<evidence type="ECO:0000256" key="4">
    <source>
        <dbReference type="ARBA" id="ARBA00023242"/>
    </source>
</evidence>
<feature type="compositionally biased region" description="Pro residues" evidence="6">
    <location>
        <begin position="593"/>
        <end position="602"/>
    </location>
</feature>
<evidence type="ECO:0000256" key="6">
    <source>
        <dbReference type="SAM" id="MobiDB-lite"/>
    </source>
</evidence>
<organism evidence="8 9">
    <name type="scientific">Cytospora chrysosperma</name>
    <name type="common">Cytospora canker fungus</name>
    <name type="synonym">Sphaeria chrysosperma</name>
    <dbReference type="NCBI Taxonomy" id="252740"/>
    <lineage>
        <taxon>Eukaryota</taxon>
        <taxon>Fungi</taxon>
        <taxon>Dikarya</taxon>
        <taxon>Ascomycota</taxon>
        <taxon>Pezizomycotina</taxon>
        <taxon>Sordariomycetes</taxon>
        <taxon>Sordariomycetidae</taxon>
        <taxon>Diaporthales</taxon>
        <taxon>Cytosporaceae</taxon>
        <taxon>Cytospora</taxon>
    </lineage>
</organism>
<dbReference type="GO" id="GO:0005634">
    <property type="term" value="C:nucleus"/>
    <property type="evidence" value="ECO:0007669"/>
    <property type="project" value="UniProtKB-SubCell"/>
</dbReference>
<comment type="caution">
    <text evidence="8">The sequence shown here is derived from an EMBL/GenBank/DDBJ whole genome shotgun (WGS) entry which is preliminary data.</text>
</comment>
<dbReference type="InterPro" id="IPR036388">
    <property type="entry name" value="WH-like_DNA-bd_sf"/>
</dbReference>
<dbReference type="OrthoDB" id="60033at2759"/>
<evidence type="ECO:0000256" key="2">
    <source>
        <dbReference type="ARBA" id="ARBA00006403"/>
    </source>
</evidence>
<dbReference type="STRING" id="252740.A0A423WB89"/>
<dbReference type="SUPFAM" id="SSF46785">
    <property type="entry name" value="Winged helix' DNA-binding domain"/>
    <property type="match status" value="1"/>
</dbReference>
<dbReference type="EMBL" id="LJZO01000008">
    <property type="protein sequence ID" value="ROW00585.1"/>
    <property type="molecule type" value="Genomic_DNA"/>
</dbReference>
<feature type="compositionally biased region" description="Polar residues" evidence="6">
    <location>
        <begin position="23"/>
        <end position="34"/>
    </location>
</feature>
<dbReference type="Gene3D" id="1.10.10.10">
    <property type="entry name" value="Winged helix-like DNA-binding domain superfamily/Winged helix DNA-binding domain"/>
    <property type="match status" value="1"/>
</dbReference>
<evidence type="ECO:0000256" key="5">
    <source>
        <dbReference type="RuleBase" id="RU004020"/>
    </source>
</evidence>
<evidence type="ECO:0000313" key="8">
    <source>
        <dbReference type="EMBL" id="ROW00585.1"/>
    </source>
</evidence>
<sequence>MPSPTSRKRPAPGASPLPAAPIQQPSQQFATQDYNMRWNGVATNGNSFADVSNPYLLAQPPAAPHSQALQPPSPAPSNVLALRDPSASRALVPTAPRTSYDEQSDQWAASANDGALVPAPNGTGHPPISEEEHLRLQVARARKIEEEATKDNPGPNQKRSIPPFVLKLASFLNNGKNSDLIRWSEKGDSFIVLDEDEFAKKLIPEMFKHNNYASFVRQLNMYGFHKKVGLSDNSMRASEKKNKSPSEYWNPYFLRDYPVLQWLIQKPNKSGGKRKGKQVVKDASGVLEPDSDGEDFIEETTGPYALSDIHPARDIGRSEPGPLAKTEIGKFRDQLAQVQQKQQQVLNMIQQLRRSQDEIVQRAQMFEQMHHRHENSITAILNFLANVFRKSLENDGGAQNLSEMLASILPQHGQNQSIPTGVVQDLGDLFQRQDAARDSMSMSPSPPKRPQHLLPGIPGQQTATPSGNVSGAPPGSAPYTAAPSQQASQAPRVTEVFDASPSDTTSPNYIRNELQSHPQETMMRIMGDTNARMTPNVDLAEVAAATSATMPTDQRNRMVSSMSRRIATPTKEPSSSAFQPPAMPSTSSVPPASSSPPAPAPAHPMTSLSPILNAPKPPSLQEVSQPLVGIQELERAQRDVDKGIQNLTQTVASLSPTGHIPGLPNAGFPQAADTANGMAAPAVADGLYTNGAAKTEDTPSPAATEEIQRSDLDGTEQPSAKRRRQEYTRVPPNCRVASYIPPPPEPPLSKVYKCRGPHGNFTSTFTTAVHTWPPARRRTGRPFADWVRASSMAATTAPGAEG</sequence>
<feature type="compositionally biased region" description="Polar residues" evidence="6">
    <location>
        <begin position="459"/>
        <end position="469"/>
    </location>
</feature>
<dbReference type="Pfam" id="PF00447">
    <property type="entry name" value="HSF_DNA-bind"/>
    <property type="match status" value="1"/>
</dbReference>
<reference evidence="8 9" key="1">
    <citation type="submission" date="2015-09" db="EMBL/GenBank/DDBJ databases">
        <title>Host preference determinants of Valsa canker pathogens revealed by comparative genomics.</title>
        <authorList>
            <person name="Yin Z."/>
            <person name="Huang L."/>
        </authorList>
    </citation>
    <scope>NUCLEOTIDE SEQUENCE [LARGE SCALE GENOMIC DNA]</scope>
    <source>
        <strain evidence="8 9">YSFL</strain>
    </source>
</reference>
<feature type="region of interest" description="Disordered" evidence="6">
    <location>
        <begin position="435"/>
        <end position="515"/>
    </location>
</feature>
<keyword evidence="3" id="KW-0238">DNA-binding</keyword>
<feature type="compositionally biased region" description="Low complexity" evidence="6">
    <location>
        <begin position="477"/>
        <end position="491"/>
    </location>
</feature>
<name>A0A423WB89_CYTCH</name>
<accession>A0A423WB89</accession>
<dbReference type="GO" id="GO:0043565">
    <property type="term" value="F:sequence-specific DNA binding"/>
    <property type="evidence" value="ECO:0007669"/>
    <property type="project" value="InterPro"/>
</dbReference>
<proteinExistence type="inferred from homology"/>
<feature type="compositionally biased region" description="Basic residues" evidence="6">
    <location>
        <begin position="1"/>
        <end position="10"/>
    </location>
</feature>
<dbReference type="InterPro" id="IPR036390">
    <property type="entry name" value="WH_DNA-bd_sf"/>
</dbReference>
<evidence type="ECO:0000259" key="7">
    <source>
        <dbReference type="SMART" id="SM00415"/>
    </source>
</evidence>
<gene>
    <name evidence="8" type="ORF">VSDG_03254</name>
</gene>
<feature type="region of interest" description="Disordered" evidence="6">
    <location>
        <begin position="546"/>
        <end position="622"/>
    </location>
</feature>
<dbReference type="FunFam" id="1.10.10.10:FF:000173">
    <property type="entry name" value="Heat shock transcription factor Hsf1"/>
    <property type="match status" value="1"/>
</dbReference>
<dbReference type="SMART" id="SM00415">
    <property type="entry name" value="HSF"/>
    <property type="match status" value="1"/>
</dbReference>
<feature type="compositionally biased region" description="Low complexity" evidence="6">
    <location>
        <begin position="56"/>
        <end position="70"/>
    </location>
</feature>
<dbReference type="PANTHER" id="PTHR10015:SF427">
    <property type="entry name" value="HEAT SHOCK FACTOR PROTEIN"/>
    <property type="match status" value="1"/>
</dbReference>
<feature type="region of interest" description="Disordered" evidence="6">
    <location>
        <begin position="691"/>
        <end position="729"/>
    </location>
</feature>
<evidence type="ECO:0000256" key="1">
    <source>
        <dbReference type="ARBA" id="ARBA00004123"/>
    </source>
</evidence>
<dbReference type="PRINTS" id="PR00056">
    <property type="entry name" value="HSFDOMAIN"/>
</dbReference>
<protein>
    <recommendedName>
        <fullName evidence="7">HSF-type DNA-binding domain-containing protein</fullName>
    </recommendedName>
</protein>
<comment type="subcellular location">
    <subcellularLocation>
        <location evidence="1">Nucleus</location>
    </subcellularLocation>
</comment>
<feature type="compositionally biased region" description="Polar residues" evidence="6">
    <location>
        <begin position="501"/>
        <end position="515"/>
    </location>
</feature>
<feature type="compositionally biased region" description="Polar residues" evidence="6">
    <location>
        <begin position="546"/>
        <end position="563"/>
    </location>
</feature>
<dbReference type="AlphaFoldDB" id="A0A423WB89"/>
<keyword evidence="4" id="KW-0539">Nucleus</keyword>
<feature type="compositionally biased region" description="Polar residues" evidence="6">
    <location>
        <begin position="41"/>
        <end position="50"/>
    </location>
</feature>
<feature type="region of interest" description="Disordered" evidence="6">
    <location>
        <begin position="1"/>
        <end position="80"/>
    </location>
</feature>
<dbReference type="Proteomes" id="UP000284375">
    <property type="component" value="Unassembled WGS sequence"/>
</dbReference>